<reference evidence="3" key="1">
    <citation type="journal article" date="2019" name="Int. J. Syst. Evol. Microbiol.">
        <title>The Global Catalogue of Microorganisms (GCM) 10K type strain sequencing project: providing services to taxonomists for standard genome sequencing and annotation.</title>
        <authorList>
            <consortium name="The Broad Institute Genomics Platform"/>
            <consortium name="The Broad Institute Genome Sequencing Center for Infectious Disease"/>
            <person name="Wu L."/>
            <person name="Ma J."/>
        </authorList>
    </citation>
    <scope>NUCLEOTIDE SEQUENCE [LARGE SCALE GENOMIC DNA]</scope>
    <source>
        <strain evidence="3">CCM 3243</strain>
    </source>
</reference>
<keyword evidence="3" id="KW-1185">Reference proteome</keyword>
<proteinExistence type="predicted"/>
<name>A0ABV8NEV5_9ACTN</name>
<sequence>MAADRSDGDHDSSRYCGAKKRQGEGTCTRPAGWGTKHAGTGCCKLHGGSTGTQTVRAERVRVEAETKAVLADLGVAPVGDPLRALLDLAGQTLAWQQATAALVNRLDGVRYAGMNGSEQLRAEVGLYERAMDRASSVLSAIARLNIEDRVARISEHQADVVTAAVVAGLTAAGLTGDQLITAQRAAAQHLREHAG</sequence>
<evidence type="ECO:0000313" key="2">
    <source>
        <dbReference type="EMBL" id="MFC4190411.1"/>
    </source>
</evidence>
<dbReference type="RefSeq" id="WP_200697361.1">
    <property type="nucleotide sequence ID" value="NZ_BAAAYA010000005.1"/>
</dbReference>
<protein>
    <submittedName>
        <fullName evidence="2">Uncharacterized protein</fullName>
    </submittedName>
</protein>
<dbReference type="Proteomes" id="UP001595871">
    <property type="component" value="Unassembled WGS sequence"/>
</dbReference>
<comment type="caution">
    <text evidence="2">The sequence shown here is derived from an EMBL/GenBank/DDBJ whole genome shotgun (WGS) entry which is preliminary data.</text>
</comment>
<gene>
    <name evidence="2" type="ORF">ACFO3R_29140</name>
</gene>
<dbReference type="EMBL" id="JBHSCF010000055">
    <property type="protein sequence ID" value="MFC4190411.1"/>
    <property type="molecule type" value="Genomic_DNA"/>
</dbReference>
<evidence type="ECO:0000256" key="1">
    <source>
        <dbReference type="SAM" id="MobiDB-lite"/>
    </source>
</evidence>
<organism evidence="2 3">
    <name type="scientific">Streptomyces flavovirens</name>
    <dbReference type="NCBI Taxonomy" id="52258"/>
    <lineage>
        <taxon>Bacteria</taxon>
        <taxon>Bacillati</taxon>
        <taxon>Actinomycetota</taxon>
        <taxon>Actinomycetes</taxon>
        <taxon>Kitasatosporales</taxon>
        <taxon>Streptomycetaceae</taxon>
        <taxon>Streptomyces</taxon>
    </lineage>
</organism>
<feature type="compositionally biased region" description="Basic and acidic residues" evidence="1">
    <location>
        <begin position="1"/>
        <end position="13"/>
    </location>
</feature>
<evidence type="ECO:0000313" key="3">
    <source>
        <dbReference type="Proteomes" id="UP001595871"/>
    </source>
</evidence>
<feature type="region of interest" description="Disordered" evidence="1">
    <location>
        <begin position="1"/>
        <end position="30"/>
    </location>
</feature>
<accession>A0ABV8NEV5</accession>